<dbReference type="Gene3D" id="3.40.640.10">
    <property type="entry name" value="Type I PLP-dependent aspartate aminotransferase-like (Major domain)"/>
    <property type="match status" value="1"/>
</dbReference>
<dbReference type="RefSeq" id="WP_045299729.1">
    <property type="nucleotide sequence ID" value="NZ_JYJA01000036.1"/>
</dbReference>
<evidence type="ECO:0000256" key="8">
    <source>
        <dbReference type="ARBA" id="ARBA00030587"/>
    </source>
</evidence>
<dbReference type="AlphaFoldDB" id="A0A0M2H5P2"/>
<dbReference type="GO" id="GO:0030170">
    <property type="term" value="F:pyridoxal phosphate binding"/>
    <property type="evidence" value="ECO:0007669"/>
    <property type="project" value="InterPro"/>
</dbReference>
<evidence type="ECO:0000313" key="11">
    <source>
        <dbReference type="Proteomes" id="UP000034098"/>
    </source>
</evidence>
<sequence>MTAASTSLDAAMSQIIAAEEQHVAHNYHPLPVVISRGEGAWVTDVEGKRYLDLLSAYSALNFGHGHPAIVAAAQEQLNRLTLTSRAYHNDRLGPFAAALAELCGKDLVLPMNTGAEAVETGIKVARAWGYRVKGVAADAAKIVVAHGNFHGRTTTIVGFSDDPQARADFGPFTPGFVSVPFGDAAVIDAAITADTVAVLIEPIQGEAGVILPPEGYLKKVREICTRRGVLFIADEIQSGLGRVGETFACDREGVVPDIYLLGKALGGGILPLSAVVADRDVLGVIHPGEHGSTFGGNPLAAAVGLRVVEMLQTGEFQGRAKLLGDHLEAKLQELVGHGVTAVRVAGLWAGIDIDPEVGTGREIAERLIGRGVLAKDTHGQTIRIAPPLVVRATELDWAVEQLRFVLAA</sequence>
<dbReference type="UniPathway" id="UPA00098">
    <property type="reaction ID" value="UER00358"/>
</dbReference>
<comment type="similarity">
    <text evidence="9">Belongs to the class-III pyridoxal-phosphate-dependent aminotransferase family.</text>
</comment>
<dbReference type="PROSITE" id="PS00600">
    <property type="entry name" value="AA_TRANSFER_CLASS_3"/>
    <property type="match status" value="1"/>
</dbReference>
<evidence type="ECO:0000256" key="1">
    <source>
        <dbReference type="ARBA" id="ARBA00001933"/>
    </source>
</evidence>
<reference evidence="10 11" key="1">
    <citation type="submission" date="2015-02" db="EMBL/GenBank/DDBJ databases">
        <title>Draft genome sequences of ten Microbacterium spp. with emphasis on heavy metal contaminated environments.</title>
        <authorList>
            <person name="Corretto E."/>
        </authorList>
    </citation>
    <scope>NUCLEOTIDE SEQUENCE [LARGE SCALE GENOMIC DNA]</scope>
    <source>
        <strain evidence="10 11">DSM 8608</strain>
    </source>
</reference>
<organism evidence="10 11">
    <name type="scientific">Microbacterium trichothecenolyticum</name>
    <name type="common">Aureobacterium trichothecenolyticum</name>
    <dbReference type="NCBI Taxonomy" id="69370"/>
    <lineage>
        <taxon>Bacteria</taxon>
        <taxon>Bacillati</taxon>
        <taxon>Actinomycetota</taxon>
        <taxon>Actinomycetes</taxon>
        <taxon>Micrococcales</taxon>
        <taxon>Microbacteriaceae</taxon>
        <taxon>Microbacterium</taxon>
    </lineage>
</organism>
<dbReference type="PATRIC" id="fig|69370.6.peg.2471"/>
<keyword evidence="4 10" id="KW-0032">Aminotransferase</keyword>
<dbReference type="PANTHER" id="PTHR11986">
    <property type="entry name" value="AMINOTRANSFERASE CLASS III"/>
    <property type="match status" value="1"/>
</dbReference>
<dbReference type="GO" id="GO:0042802">
    <property type="term" value="F:identical protein binding"/>
    <property type="evidence" value="ECO:0007669"/>
    <property type="project" value="TreeGrafter"/>
</dbReference>
<dbReference type="InterPro" id="IPR049704">
    <property type="entry name" value="Aminotrans_3_PPA_site"/>
</dbReference>
<dbReference type="Pfam" id="PF00202">
    <property type="entry name" value="Aminotran_3"/>
    <property type="match status" value="1"/>
</dbReference>
<evidence type="ECO:0000256" key="3">
    <source>
        <dbReference type="ARBA" id="ARBA00012924"/>
    </source>
</evidence>
<comment type="pathway">
    <text evidence="2">Amino-acid biosynthesis; L-proline biosynthesis; L-glutamate 5-semialdehyde from L-ornithine: step 1/1.</text>
</comment>
<dbReference type="PANTHER" id="PTHR11986:SF18">
    <property type="entry name" value="ORNITHINE AMINOTRANSFERASE, MITOCHONDRIAL"/>
    <property type="match status" value="1"/>
</dbReference>
<dbReference type="InterPro" id="IPR010164">
    <property type="entry name" value="Orn_aminotrans"/>
</dbReference>
<protein>
    <recommendedName>
        <fullName evidence="3">ornithine aminotransferase</fullName>
        <ecNumber evidence="3">2.6.1.13</ecNumber>
    </recommendedName>
    <alternativeName>
        <fullName evidence="8">Ornithine--oxo-acid aminotransferase</fullName>
    </alternativeName>
</protein>
<dbReference type="InterPro" id="IPR015421">
    <property type="entry name" value="PyrdxlP-dep_Trfase_major"/>
</dbReference>
<dbReference type="EC" id="2.6.1.13" evidence="3"/>
<evidence type="ECO:0000256" key="7">
    <source>
        <dbReference type="ARBA" id="ARBA00022898"/>
    </source>
</evidence>
<evidence type="ECO:0000313" key="10">
    <source>
        <dbReference type="EMBL" id="KJL41810.1"/>
    </source>
</evidence>
<dbReference type="InterPro" id="IPR005814">
    <property type="entry name" value="Aminotrans_3"/>
</dbReference>
<dbReference type="SUPFAM" id="SSF53383">
    <property type="entry name" value="PLP-dependent transferases"/>
    <property type="match status" value="1"/>
</dbReference>
<evidence type="ECO:0000256" key="2">
    <source>
        <dbReference type="ARBA" id="ARBA00004998"/>
    </source>
</evidence>
<accession>A0A0M2H5P2</accession>
<dbReference type="FunFam" id="3.40.640.10:FF:000011">
    <property type="entry name" value="Ornithine aminotransferase"/>
    <property type="match status" value="1"/>
</dbReference>
<keyword evidence="7 9" id="KW-0663">Pyridoxal phosphate</keyword>
<dbReference type="InterPro" id="IPR015424">
    <property type="entry name" value="PyrdxlP-dep_Trfase"/>
</dbReference>
<evidence type="ECO:0000256" key="4">
    <source>
        <dbReference type="ARBA" id="ARBA00022576"/>
    </source>
</evidence>
<dbReference type="InterPro" id="IPR015422">
    <property type="entry name" value="PyrdxlP-dep_Trfase_small"/>
</dbReference>
<evidence type="ECO:0000256" key="9">
    <source>
        <dbReference type="RuleBase" id="RU003560"/>
    </source>
</evidence>
<dbReference type="PIRSF" id="PIRSF000521">
    <property type="entry name" value="Transaminase_4ab_Lys_Orn"/>
    <property type="match status" value="1"/>
</dbReference>
<keyword evidence="5" id="KW-0641">Proline biosynthesis</keyword>
<comment type="cofactor">
    <cofactor evidence="1">
        <name>pyridoxal 5'-phosphate</name>
        <dbReference type="ChEBI" id="CHEBI:597326"/>
    </cofactor>
</comment>
<name>A0A0M2H5P2_MICTR</name>
<gene>
    <name evidence="10" type="primary">rocD</name>
    <name evidence="10" type="ORF">RS82_02426</name>
</gene>
<dbReference type="InterPro" id="IPR050103">
    <property type="entry name" value="Class-III_PLP-dep_AT"/>
</dbReference>
<comment type="caution">
    <text evidence="10">The sequence shown here is derived from an EMBL/GenBank/DDBJ whole genome shotgun (WGS) entry which is preliminary data.</text>
</comment>
<keyword evidence="11" id="KW-1185">Reference proteome</keyword>
<dbReference type="GO" id="GO:0004587">
    <property type="term" value="F:ornithine aminotransferase activity"/>
    <property type="evidence" value="ECO:0007669"/>
    <property type="project" value="UniProtKB-EC"/>
</dbReference>
<dbReference type="GO" id="GO:0055129">
    <property type="term" value="P:L-proline biosynthetic process"/>
    <property type="evidence" value="ECO:0007669"/>
    <property type="project" value="UniProtKB-UniPathway"/>
</dbReference>
<dbReference type="OrthoDB" id="9801052at2"/>
<dbReference type="Gene3D" id="3.90.1150.10">
    <property type="entry name" value="Aspartate Aminotransferase, domain 1"/>
    <property type="match status" value="1"/>
</dbReference>
<keyword evidence="6 10" id="KW-0808">Transferase</keyword>
<keyword evidence="5" id="KW-0028">Amino-acid biosynthesis</keyword>
<dbReference type="Proteomes" id="UP000034098">
    <property type="component" value="Unassembled WGS sequence"/>
</dbReference>
<dbReference type="NCBIfam" id="TIGR01885">
    <property type="entry name" value="Orn_aminotrans"/>
    <property type="match status" value="1"/>
</dbReference>
<dbReference type="CDD" id="cd00610">
    <property type="entry name" value="OAT_like"/>
    <property type="match status" value="1"/>
</dbReference>
<proteinExistence type="inferred from homology"/>
<evidence type="ECO:0000256" key="5">
    <source>
        <dbReference type="ARBA" id="ARBA00022650"/>
    </source>
</evidence>
<evidence type="ECO:0000256" key="6">
    <source>
        <dbReference type="ARBA" id="ARBA00022679"/>
    </source>
</evidence>
<dbReference type="EMBL" id="JYJA01000036">
    <property type="protein sequence ID" value="KJL41810.1"/>
    <property type="molecule type" value="Genomic_DNA"/>
</dbReference>